<organism evidence="2 3">
    <name type="scientific">Staurois parvus</name>
    <dbReference type="NCBI Taxonomy" id="386267"/>
    <lineage>
        <taxon>Eukaryota</taxon>
        <taxon>Metazoa</taxon>
        <taxon>Chordata</taxon>
        <taxon>Craniata</taxon>
        <taxon>Vertebrata</taxon>
        <taxon>Euteleostomi</taxon>
        <taxon>Amphibia</taxon>
        <taxon>Batrachia</taxon>
        <taxon>Anura</taxon>
        <taxon>Neobatrachia</taxon>
        <taxon>Ranoidea</taxon>
        <taxon>Ranidae</taxon>
        <taxon>Staurois</taxon>
    </lineage>
</organism>
<accession>A0ABN9HA47</accession>
<feature type="compositionally biased region" description="Basic and acidic residues" evidence="1">
    <location>
        <begin position="41"/>
        <end position="50"/>
    </location>
</feature>
<gene>
    <name evidence="2" type="ORF">SPARVUS_LOCUS15551113</name>
</gene>
<comment type="caution">
    <text evidence="2">The sequence shown here is derived from an EMBL/GenBank/DDBJ whole genome shotgun (WGS) entry which is preliminary data.</text>
</comment>
<feature type="region of interest" description="Disordered" evidence="1">
    <location>
        <begin position="1"/>
        <end position="50"/>
    </location>
</feature>
<evidence type="ECO:0000313" key="2">
    <source>
        <dbReference type="EMBL" id="CAI9617436.1"/>
    </source>
</evidence>
<evidence type="ECO:0000313" key="3">
    <source>
        <dbReference type="Proteomes" id="UP001162483"/>
    </source>
</evidence>
<evidence type="ECO:0000256" key="1">
    <source>
        <dbReference type="SAM" id="MobiDB-lite"/>
    </source>
</evidence>
<proteinExistence type="predicted"/>
<name>A0ABN9HA47_9NEOB</name>
<protein>
    <submittedName>
        <fullName evidence="2">Uncharacterized protein</fullName>
    </submittedName>
</protein>
<dbReference type="Proteomes" id="UP001162483">
    <property type="component" value="Unassembled WGS sequence"/>
</dbReference>
<dbReference type="EMBL" id="CATNWA010020249">
    <property type="protein sequence ID" value="CAI9617436.1"/>
    <property type="molecule type" value="Genomic_DNA"/>
</dbReference>
<feature type="compositionally biased region" description="Basic residues" evidence="1">
    <location>
        <begin position="15"/>
        <end position="29"/>
    </location>
</feature>
<sequence length="50" mass="5889">MVRRYLGHMTDPRSRRTNHKAQRFSRMRTGHPAVRRAPTLQKREDSAAAE</sequence>
<keyword evidence="3" id="KW-1185">Reference proteome</keyword>
<reference evidence="2" key="1">
    <citation type="submission" date="2023-05" db="EMBL/GenBank/DDBJ databases">
        <authorList>
            <person name="Stuckert A."/>
        </authorList>
    </citation>
    <scope>NUCLEOTIDE SEQUENCE</scope>
</reference>